<comment type="caution">
    <text evidence="1">The sequence shown here is derived from an EMBL/GenBank/DDBJ whole genome shotgun (WGS) entry which is preliminary data.</text>
</comment>
<feature type="non-terminal residue" evidence="1">
    <location>
        <position position="222"/>
    </location>
</feature>
<sequence>LLETCQNFDNHARSELAPKLLSKAVEKMSPNADNEMFTLLIEWVAKIPLEVIGFDELSFQALKCLLSQTYSTQGPFVTPEYTIFRHAVIQATHDISEKAIPIIESQLPIWNELNKIQEYSDNESDENLTSYEQIRPVIKEMLSTLLPFIDFRRIEINILADIIEPLQLLPTSRLLDAYRFQAREKKSLPHMRGIPLFEWNLQWEKNAKGSNLLLRENNSVVE</sequence>
<reference evidence="1" key="1">
    <citation type="submission" date="2021-06" db="EMBL/GenBank/DDBJ databases">
        <authorList>
            <person name="Kallberg Y."/>
            <person name="Tangrot J."/>
            <person name="Rosling A."/>
        </authorList>
    </citation>
    <scope>NUCLEOTIDE SEQUENCE</scope>
    <source>
        <strain evidence="1">UK204</strain>
    </source>
</reference>
<evidence type="ECO:0000313" key="1">
    <source>
        <dbReference type="EMBL" id="CAG8724927.1"/>
    </source>
</evidence>
<organism evidence="1 2">
    <name type="scientific">Funneliformis caledonium</name>
    <dbReference type="NCBI Taxonomy" id="1117310"/>
    <lineage>
        <taxon>Eukaryota</taxon>
        <taxon>Fungi</taxon>
        <taxon>Fungi incertae sedis</taxon>
        <taxon>Mucoromycota</taxon>
        <taxon>Glomeromycotina</taxon>
        <taxon>Glomeromycetes</taxon>
        <taxon>Glomerales</taxon>
        <taxon>Glomeraceae</taxon>
        <taxon>Funneliformis</taxon>
    </lineage>
</organism>
<dbReference type="EMBL" id="CAJVPQ010010958">
    <property type="protein sequence ID" value="CAG8724927.1"/>
    <property type="molecule type" value="Genomic_DNA"/>
</dbReference>
<gene>
    <name evidence="1" type="ORF">FCALED_LOCUS14600</name>
</gene>
<dbReference type="AlphaFoldDB" id="A0A9N9I825"/>
<dbReference type="Proteomes" id="UP000789570">
    <property type="component" value="Unassembled WGS sequence"/>
</dbReference>
<accession>A0A9N9I825</accession>
<evidence type="ECO:0000313" key="2">
    <source>
        <dbReference type="Proteomes" id="UP000789570"/>
    </source>
</evidence>
<protein>
    <submittedName>
        <fullName evidence="1">1161_t:CDS:1</fullName>
    </submittedName>
</protein>
<feature type="non-terminal residue" evidence="1">
    <location>
        <position position="1"/>
    </location>
</feature>
<dbReference type="OrthoDB" id="6359816at2759"/>
<name>A0A9N9I825_9GLOM</name>
<keyword evidence="2" id="KW-1185">Reference proteome</keyword>
<proteinExistence type="predicted"/>